<proteinExistence type="predicted"/>
<feature type="compositionally biased region" description="Low complexity" evidence="1">
    <location>
        <begin position="54"/>
        <end position="75"/>
    </location>
</feature>
<dbReference type="Gramene" id="TKV99450">
    <property type="protein sequence ID" value="TKV99450"/>
    <property type="gene ID" value="SEVIR_8G044301v2"/>
</dbReference>
<keyword evidence="3" id="KW-1185">Reference proteome</keyword>
<sequence length="173" mass="19336">MRNSTPTPPTPPPPRHQLPVLRSRGSRSHGGGGGPRRGHGGARPPPEAPPRGPLPVRTSTSSSPSRSPRPLKPTLASPPWCPRKMILRWMLMLRLRQHRFQSSMVSLKLKYILLVLIFLIDQKKYADTCSTWVRLGQFSWSTLMLKKASSKLLGRHPHQLVVFEFSATNGLSL</sequence>
<organism evidence="2 3">
    <name type="scientific">Setaria viridis</name>
    <name type="common">Green bristlegrass</name>
    <name type="synonym">Setaria italica subsp. viridis</name>
    <dbReference type="NCBI Taxonomy" id="4556"/>
    <lineage>
        <taxon>Eukaryota</taxon>
        <taxon>Viridiplantae</taxon>
        <taxon>Streptophyta</taxon>
        <taxon>Embryophyta</taxon>
        <taxon>Tracheophyta</taxon>
        <taxon>Spermatophyta</taxon>
        <taxon>Magnoliopsida</taxon>
        <taxon>Liliopsida</taxon>
        <taxon>Poales</taxon>
        <taxon>Poaceae</taxon>
        <taxon>PACMAD clade</taxon>
        <taxon>Panicoideae</taxon>
        <taxon>Panicodae</taxon>
        <taxon>Paniceae</taxon>
        <taxon>Cenchrinae</taxon>
        <taxon>Setaria</taxon>
    </lineage>
</organism>
<dbReference type="EMBL" id="CM016559">
    <property type="protein sequence ID" value="TKV99450.1"/>
    <property type="molecule type" value="Genomic_DNA"/>
</dbReference>
<evidence type="ECO:0000313" key="3">
    <source>
        <dbReference type="Proteomes" id="UP000298652"/>
    </source>
</evidence>
<dbReference type="Gramene" id="TKV99449">
    <property type="protein sequence ID" value="TKV99449"/>
    <property type="gene ID" value="SEVIR_8G044301v2"/>
</dbReference>
<gene>
    <name evidence="2" type="ORF">SEVIR_8G044301v2</name>
</gene>
<feature type="compositionally biased region" description="Pro residues" evidence="1">
    <location>
        <begin position="1"/>
        <end position="16"/>
    </location>
</feature>
<feature type="region of interest" description="Disordered" evidence="1">
    <location>
        <begin position="1"/>
        <end position="76"/>
    </location>
</feature>
<feature type="compositionally biased region" description="Pro residues" evidence="1">
    <location>
        <begin position="43"/>
        <end position="53"/>
    </location>
</feature>
<dbReference type="AlphaFoldDB" id="A0A4U6TBL7"/>
<dbReference type="Proteomes" id="UP000298652">
    <property type="component" value="Chromosome 8"/>
</dbReference>
<accession>A0A4U6TBL7</accession>
<protein>
    <submittedName>
        <fullName evidence="2">Uncharacterized protein</fullName>
    </submittedName>
</protein>
<reference evidence="2 3" key="1">
    <citation type="submission" date="2019-03" db="EMBL/GenBank/DDBJ databases">
        <title>WGS assembly of Setaria viridis.</title>
        <authorList>
            <person name="Huang P."/>
            <person name="Jenkins J."/>
            <person name="Grimwood J."/>
            <person name="Barry K."/>
            <person name="Healey A."/>
            <person name="Mamidi S."/>
            <person name="Sreedasyam A."/>
            <person name="Shu S."/>
            <person name="Feldman M."/>
            <person name="Wu J."/>
            <person name="Yu Y."/>
            <person name="Chen C."/>
            <person name="Johnson J."/>
            <person name="Rokhsar D."/>
            <person name="Baxter I."/>
            <person name="Schmutz J."/>
            <person name="Brutnell T."/>
            <person name="Kellogg E."/>
        </authorList>
    </citation>
    <scope>NUCLEOTIDE SEQUENCE [LARGE SCALE GENOMIC DNA]</scope>
    <source>
        <strain evidence="3">cv. A10</strain>
    </source>
</reference>
<evidence type="ECO:0000256" key="1">
    <source>
        <dbReference type="SAM" id="MobiDB-lite"/>
    </source>
</evidence>
<dbReference type="EMBL" id="CM016559">
    <property type="protein sequence ID" value="TKV99449.1"/>
    <property type="molecule type" value="Genomic_DNA"/>
</dbReference>
<evidence type="ECO:0000313" key="2">
    <source>
        <dbReference type="EMBL" id="TKV99449.1"/>
    </source>
</evidence>
<name>A0A4U6TBL7_SETVI</name>